<dbReference type="PROSITE" id="PS00924">
    <property type="entry name" value="ASP_GLU_RACEMASE_2"/>
    <property type="match status" value="1"/>
</dbReference>
<dbReference type="InterPro" id="IPR015942">
    <property type="entry name" value="Asp/Glu/hydantoin_racemase"/>
</dbReference>
<comment type="caution">
    <text evidence="5">The sequence shown here is derived from an EMBL/GenBank/DDBJ whole genome shotgun (WGS) entry which is preliminary data.</text>
</comment>
<dbReference type="Pfam" id="PF01177">
    <property type="entry name" value="Asp_Glu_race"/>
    <property type="match status" value="1"/>
</dbReference>
<reference evidence="5 6" key="1">
    <citation type="journal article" date="2020" name="Front. Microbiol.">
        <title>Single-cell genomics of novel Actinobacteria with the Wood-Ljungdahl pathway discovered in a serpentinizing system.</title>
        <authorList>
            <person name="Merino N."/>
            <person name="Kawai M."/>
            <person name="Boyd E.S."/>
            <person name="Colman D.R."/>
            <person name="McGlynn S.E."/>
            <person name="Nealson K.H."/>
            <person name="Kurokawa K."/>
            <person name="Hongoh Y."/>
        </authorList>
    </citation>
    <scope>NUCLEOTIDE SEQUENCE [LARGE SCALE GENOMIC DNA]</scope>
    <source>
        <strain evidence="5 6">S03</strain>
    </source>
</reference>
<dbReference type="EMBL" id="BLRU01000198">
    <property type="protein sequence ID" value="GFP19976.1"/>
    <property type="molecule type" value="Genomic_DNA"/>
</dbReference>
<dbReference type="PANTHER" id="PTHR21198:SF2">
    <property type="entry name" value="GLUTAMATE RACEMASE"/>
    <property type="match status" value="1"/>
</dbReference>
<organism evidence="5 6">
    <name type="scientific">Candidatus Hakubella thermalkaliphila</name>
    <dbReference type="NCBI Taxonomy" id="2754717"/>
    <lineage>
        <taxon>Bacteria</taxon>
        <taxon>Bacillati</taxon>
        <taxon>Actinomycetota</taxon>
        <taxon>Actinomycetota incertae sedis</taxon>
        <taxon>Candidatus Hakubellales</taxon>
        <taxon>Candidatus Hakubellaceae</taxon>
        <taxon>Candidatus Hakubella</taxon>
    </lineage>
</organism>
<protein>
    <submittedName>
        <fullName evidence="5">Glutamate racemase</fullName>
    </submittedName>
</protein>
<evidence type="ECO:0000313" key="6">
    <source>
        <dbReference type="Proteomes" id="UP000574717"/>
    </source>
</evidence>
<dbReference type="InterPro" id="IPR033134">
    <property type="entry name" value="Asp/Glu_racemase_AS_2"/>
</dbReference>
<dbReference type="GO" id="GO:0071555">
    <property type="term" value="P:cell wall organization"/>
    <property type="evidence" value="ECO:0007669"/>
    <property type="project" value="UniProtKB-KW"/>
</dbReference>
<dbReference type="Proteomes" id="UP000574717">
    <property type="component" value="Unassembled WGS sequence"/>
</dbReference>
<keyword evidence="3" id="KW-0413">Isomerase</keyword>
<gene>
    <name evidence="5" type="ORF">HKBW3S03_01480</name>
</gene>
<dbReference type="GO" id="GO:0008360">
    <property type="term" value="P:regulation of cell shape"/>
    <property type="evidence" value="ECO:0007669"/>
    <property type="project" value="UniProtKB-KW"/>
</dbReference>
<dbReference type="GO" id="GO:0009252">
    <property type="term" value="P:peptidoglycan biosynthetic process"/>
    <property type="evidence" value="ECO:0007669"/>
    <property type="project" value="UniProtKB-KW"/>
</dbReference>
<dbReference type="Gene3D" id="3.40.50.1860">
    <property type="match status" value="1"/>
</dbReference>
<name>A0A6V8NNB7_9ACTN</name>
<evidence type="ECO:0000256" key="3">
    <source>
        <dbReference type="ARBA" id="ARBA00023235"/>
    </source>
</evidence>
<keyword evidence="1" id="KW-0133">Cell shape</keyword>
<evidence type="ECO:0000256" key="2">
    <source>
        <dbReference type="ARBA" id="ARBA00022984"/>
    </source>
</evidence>
<evidence type="ECO:0000256" key="1">
    <source>
        <dbReference type="ARBA" id="ARBA00022960"/>
    </source>
</evidence>
<accession>A0A6V8NNB7</accession>
<dbReference type="SUPFAM" id="SSF53681">
    <property type="entry name" value="Aspartate/glutamate racemase"/>
    <property type="match status" value="1"/>
</dbReference>
<dbReference type="AlphaFoldDB" id="A0A6V8NNB7"/>
<evidence type="ECO:0000313" key="5">
    <source>
        <dbReference type="EMBL" id="GFP19976.1"/>
    </source>
</evidence>
<keyword evidence="2" id="KW-0573">Peptidoglycan synthesis</keyword>
<dbReference type="PANTHER" id="PTHR21198">
    <property type="entry name" value="GLUTAMATE RACEMASE"/>
    <property type="match status" value="1"/>
</dbReference>
<proteinExistence type="predicted"/>
<sequence>MRAALQHTRTKRVGVIGTAGTIASRAYEEAIYRFDPNVEVFSQACPLFVLIVENGLVDSPEAAKVAEEYLRPLREAGVDALILGCTHYPLMANVIRAVMGPAVKLISSAQETALEAQEILVRLNLLGPASAAARHRFFVIGSPGSFVEMAEKLFCRHIQAYQVTLP</sequence>
<dbReference type="InterPro" id="IPR001920">
    <property type="entry name" value="Asp/Glu_race"/>
</dbReference>
<evidence type="ECO:0000256" key="4">
    <source>
        <dbReference type="ARBA" id="ARBA00023316"/>
    </source>
</evidence>
<dbReference type="FunFam" id="3.40.50.1860:FF:000001">
    <property type="entry name" value="Glutamate racemase"/>
    <property type="match status" value="1"/>
</dbReference>
<dbReference type="GO" id="GO:0008881">
    <property type="term" value="F:glutamate racemase activity"/>
    <property type="evidence" value="ECO:0007669"/>
    <property type="project" value="TreeGrafter"/>
</dbReference>
<keyword evidence="4" id="KW-0961">Cell wall biogenesis/degradation</keyword>